<dbReference type="Proteomes" id="UP001292094">
    <property type="component" value="Unassembled WGS sequence"/>
</dbReference>
<proteinExistence type="predicted"/>
<sequence>MSVDLTLEAKDQRGWDLQGSAHIMSFVEALTNNASYFHWTYTNINGNGTCWVRGHATDKNLHPCSTSHIRKNPYLYLKLYPDMYSKGPPGPAYQRVRCDLSEFAYIDFNSVLKYESFLSNEINQLCVELQLNLHDHQNDVTSSNAQVFLKHNNVW</sequence>
<evidence type="ECO:0000313" key="2">
    <source>
        <dbReference type="Proteomes" id="UP001292094"/>
    </source>
</evidence>
<keyword evidence="2" id="KW-1185">Reference proteome</keyword>
<evidence type="ECO:0000313" key="1">
    <source>
        <dbReference type="EMBL" id="KAK4292535.1"/>
    </source>
</evidence>
<comment type="caution">
    <text evidence="1">The sequence shown here is derived from an EMBL/GenBank/DDBJ whole genome shotgun (WGS) entry which is preliminary data.</text>
</comment>
<organism evidence="1 2">
    <name type="scientific">Petrolisthes manimaculis</name>
    <dbReference type="NCBI Taxonomy" id="1843537"/>
    <lineage>
        <taxon>Eukaryota</taxon>
        <taxon>Metazoa</taxon>
        <taxon>Ecdysozoa</taxon>
        <taxon>Arthropoda</taxon>
        <taxon>Crustacea</taxon>
        <taxon>Multicrustacea</taxon>
        <taxon>Malacostraca</taxon>
        <taxon>Eumalacostraca</taxon>
        <taxon>Eucarida</taxon>
        <taxon>Decapoda</taxon>
        <taxon>Pleocyemata</taxon>
        <taxon>Anomura</taxon>
        <taxon>Galatheoidea</taxon>
        <taxon>Porcellanidae</taxon>
        <taxon>Petrolisthes</taxon>
    </lineage>
</organism>
<dbReference type="AlphaFoldDB" id="A0AAE1TRB1"/>
<reference evidence="1" key="1">
    <citation type="submission" date="2023-11" db="EMBL/GenBank/DDBJ databases">
        <title>Genome assemblies of two species of porcelain crab, Petrolisthes cinctipes and Petrolisthes manimaculis (Anomura: Porcellanidae).</title>
        <authorList>
            <person name="Angst P."/>
        </authorList>
    </citation>
    <scope>NUCLEOTIDE SEQUENCE</scope>
    <source>
        <strain evidence="1">PB745_02</strain>
        <tissue evidence="1">Gill</tissue>
    </source>
</reference>
<protein>
    <submittedName>
        <fullName evidence="1">Uncharacterized protein</fullName>
    </submittedName>
</protein>
<dbReference type="EMBL" id="JAWZYT010004800">
    <property type="protein sequence ID" value="KAK4292535.1"/>
    <property type="molecule type" value="Genomic_DNA"/>
</dbReference>
<name>A0AAE1TRB1_9EUCA</name>
<accession>A0AAE1TRB1</accession>
<gene>
    <name evidence="1" type="ORF">Pmani_034709</name>
</gene>